<dbReference type="PANTHER" id="PTHR21496:SF0">
    <property type="entry name" value="RIESKE DOMAIN-CONTAINING PROTEIN"/>
    <property type="match status" value="1"/>
</dbReference>
<sequence length="110" mass="11922">MTNDFVRVAFTHEIPPGSGRTVEIDGIWIAVFNVDGTFYAIDNACPHAGGPLGEGKLCEAVVECPWHGWKFSVISGERVGNPNFQVACCEVRIQGDEVQIAIPPALREPV</sequence>
<dbReference type="STRING" id="1742973.COMA2_180076"/>
<organism evidence="8 9">
    <name type="scientific">Candidatus Nitrospira nitrificans</name>
    <dbReference type="NCBI Taxonomy" id="1742973"/>
    <lineage>
        <taxon>Bacteria</taxon>
        <taxon>Pseudomonadati</taxon>
        <taxon>Nitrospirota</taxon>
        <taxon>Nitrospiria</taxon>
        <taxon>Nitrospirales</taxon>
        <taxon>Nitrospiraceae</taxon>
        <taxon>Nitrospira</taxon>
    </lineage>
</organism>
<dbReference type="InterPro" id="IPR017941">
    <property type="entry name" value="Rieske_2Fe-2S"/>
</dbReference>
<evidence type="ECO:0000256" key="6">
    <source>
        <dbReference type="ARBA" id="ARBA00038001"/>
    </source>
</evidence>
<keyword evidence="2" id="KW-0479">Metal-binding</keyword>
<dbReference type="EMBL" id="CZPZ01000010">
    <property type="protein sequence ID" value="CUS34726.1"/>
    <property type="molecule type" value="Genomic_DNA"/>
</dbReference>
<protein>
    <submittedName>
        <fullName evidence="8">Putative Rieske-type ferredoxin</fullName>
    </submittedName>
</protein>
<evidence type="ECO:0000256" key="5">
    <source>
        <dbReference type="ARBA" id="ARBA00034078"/>
    </source>
</evidence>
<keyword evidence="3" id="KW-0408">Iron</keyword>
<accession>A0A0S4LFI1</accession>
<dbReference type="OrthoDB" id="7809559at2"/>
<keyword evidence="4" id="KW-0411">Iron-sulfur</keyword>
<dbReference type="InterPro" id="IPR036922">
    <property type="entry name" value="Rieske_2Fe-2S_sf"/>
</dbReference>
<reference evidence="9" key="1">
    <citation type="submission" date="2015-10" db="EMBL/GenBank/DDBJ databases">
        <authorList>
            <person name="Luecker S."/>
            <person name="Luecker S."/>
        </authorList>
    </citation>
    <scope>NUCLEOTIDE SEQUENCE [LARGE SCALE GENOMIC DNA]</scope>
</reference>
<name>A0A0S4LFI1_9BACT</name>
<dbReference type="Proteomes" id="UP000198736">
    <property type="component" value="Unassembled WGS sequence"/>
</dbReference>
<evidence type="ECO:0000313" key="8">
    <source>
        <dbReference type="EMBL" id="CUS34726.1"/>
    </source>
</evidence>
<comment type="similarity">
    <text evidence="6">Belongs to the bacterial ring-hydroxylating dioxygenase ferredoxin component family.</text>
</comment>
<dbReference type="AlphaFoldDB" id="A0A0S4LFI1"/>
<dbReference type="Gene3D" id="2.102.10.10">
    <property type="entry name" value="Rieske [2Fe-2S] iron-sulphur domain"/>
    <property type="match status" value="1"/>
</dbReference>
<evidence type="ECO:0000256" key="3">
    <source>
        <dbReference type="ARBA" id="ARBA00023004"/>
    </source>
</evidence>
<dbReference type="PROSITE" id="PS51296">
    <property type="entry name" value="RIESKE"/>
    <property type="match status" value="1"/>
</dbReference>
<evidence type="ECO:0000259" key="7">
    <source>
        <dbReference type="PROSITE" id="PS51296"/>
    </source>
</evidence>
<keyword evidence="1" id="KW-0001">2Fe-2S</keyword>
<feature type="domain" description="Rieske" evidence="7">
    <location>
        <begin position="6"/>
        <end position="100"/>
    </location>
</feature>
<dbReference type="RefSeq" id="WP_090896028.1">
    <property type="nucleotide sequence ID" value="NZ_CZPZ01000010.1"/>
</dbReference>
<dbReference type="Pfam" id="PF00355">
    <property type="entry name" value="Rieske"/>
    <property type="match status" value="1"/>
</dbReference>
<dbReference type="GO" id="GO:0046872">
    <property type="term" value="F:metal ion binding"/>
    <property type="evidence" value="ECO:0007669"/>
    <property type="project" value="UniProtKB-KW"/>
</dbReference>
<dbReference type="GO" id="GO:0051537">
    <property type="term" value="F:2 iron, 2 sulfur cluster binding"/>
    <property type="evidence" value="ECO:0007669"/>
    <property type="project" value="UniProtKB-KW"/>
</dbReference>
<evidence type="ECO:0000256" key="4">
    <source>
        <dbReference type="ARBA" id="ARBA00023014"/>
    </source>
</evidence>
<evidence type="ECO:0000256" key="2">
    <source>
        <dbReference type="ARBA" id="ARBA00022723"/>
    </source>
</evidence>
<comment type="cofactor">
    <cofactor evidence="5">
        <name>[2Fe-2S] cluster</name>
        <dbReference type="ChEBI" id="CHEBI:190135"/>
    </cofactor>
</comment>
<evidence type="ECO:0000313" key="9">
    <source>
        <dbReference type="Proteomes" id="UP000198736"/>
    </source>
</evidence>
<gene>
    <name evidence="8" type="ORF">COMA2_180076</name>
</gene>
<evidence type="ECO:0000256" key="1">
    <source>
        <dbReference type="ARBA" id="ARBA00022714"/>
    </source>
</evidence>
<keyword evidence="9" id="KW-1185">Reference proteome</keyword>
<dbReference type="SUPFAM" id="SSF50022">
    <property type="entry name" value="ISP domain"/>
    <property type="match status" value="1"/>
</dbReference>
<proteinExistence type="inferred from homology"/>
<dbReference type="PANTHER" id="PTHR21496">
    <property type="entry name" value="FERREDOXIN-RELATED"/>
    <property type="match status" value="1"/>
</dbReference>